<dbReference type="EMBL" id="FCOJ02000016">
    <property type="protein sequence ID" value="SAK59875.1"/>
    <property type="molecule type" value="Genomic_DNA"/>
</dbReference>
<organism evidence="1 2">
    <name type="scientific">Caballeronia glebae</name>
    <dbReference type="NCBI Taxonomy" id="1777143"/>
    <lineage>
        <taxon>Bacteria</taxon>
        <taxon>Pseudomonadati</taxon>
        <taxon>Pseudomonadota</taxon>
        <taxon>Betaproteobacteria</taxon>
        <taxon>Burkholderiales</taxon>
        <taxon>Burkholderiaceae</taxon>
        <taxon>Caballeronia</taxon>
    </lineage>
</organism>
<evidence type="ECO:0008006" key="3">
    <source>
        <dbReference type="Google" id="ProtNLM"/>
    </source>
</evidence>
<dbReference type="SUPFAM" id="SSF50998">
    <property type="entry name" value="Quinoprotein alcohol dehydrogenase-like"/>
    <property type="match status" value="1"/>
</dbReference>
<proteinExistence type="predicted"/>
<dbReference type="STRING" id="1777143.AWB82_02746"/>
<protein>
    <recommendedName>
        <fullName evidence="3">Outer membrane protein assembly factor BamB</fullName>
    </recommendedName>
</protein>
<sequence length="491" mass="50921">MDIKPVLFVAGLAAIANVGYAEWTHPHADASNTGFAKVVTAPATKTVRAATIGPLASGAGPVVGPDGTVYIGNLNGQVLAFHADGTPAWSRQLPAGQWVTSSPVVGVDGSVYVVAETRVLVAGETSVYRYESTLHKFSAGGGWLYQTPFPQRWSDTKYSSRGDANAPPNIWSSNGVESVIVPAVYSTPVYTSLRLVAFSTSGAVLGDTLVAEPTPGTVSGSANWHDLLDLLPPWGFDEPSAPPSCTNFAACLPDDTTWPLSNVAIWQSDKGETPTVMISDARQDLVGYTFDPAQGFTERFRVHDANRVASSGPLILPDGHTVVAASGEKSNRLTFAGPNFTPLADSTGNLGVVAAVPTRLPDGRLIVVEQKGGLAGFSVANVLANHVDLPGESIVAAAASCNLVYVATAGALTTLDIVTLQPVAELKWHGGGRSSPVISSTGYVYATAATGSDSANFMFVFPPLNPPATSFHGTACEATTKTLGGSATRQP</sequence>
<name>A0A158AQ54_9BURK</name>
<evidence type="ECO:0000313" key="2">
    <source>
        <dbReference type="Proteomes" id="UP000054596"/>
    </source>
</evidence>
<comment type="caution">
    <text evidence="1">The sequence shown here is derived from an EMBL/GenBank/DDBJ whole genome shotgun (WGS) entry which is preliminary data.</text>
</comment>
<dbReference type="InterPro" id="IPR011047">
    <property type="entry name" value="Quinoprotein_ADH-like_sf"/>
</dbReference>
<dbReference type="Proteomes" id="UP000054596">
    <property type="component" value="Unassembled WGS sequence"/>
</dbReference>
<dbReference type="RefSeq" id="WP_086967833.1">
    <property type="nucleotide sequence ID" value="NZ_FCOJ02000016.1"/>
</dbReference>
<accession>A0A158AQ54</accession>
<gene>
    <name evidence="1" type="ORF">AWB82_02746</name>
</gene>
<reference evidence="1" key="1">
    <citation type="submission" date="2016-01" db="EMBL/GenBank/DDBJ databases">
        <authorList>
            <person name="Peeters C."/>
        </authorList>
    </citation>
    <scope>NUCLEOTIDE SEQUENCE [LARGE SCALE GENOMIC DNA]</scope>
    <source>
        <strain evidence="1">LMG 29325</strain>
    </source>
</reference>
<evidence type="ECO:0000313" key="1">
    <source>
        <dbReference type="EMBL" id="SAK59875.1"/>
    </source>
</evidence>
<dbReference type="Gene3D" id="2.40.128.630">
    <property type="match status" value="1"/>
</dbReference>
<dbReference type="OrthoDB" id="5503248at2"/>
<dbReference type="AlphaFoldDB" id="A0A158AQ54"/>
<keyword evidence="2" id="KW-1185">Reference proteome</keyword>